<accession>A0A8I0HQZ5</accession>
<evidence type="ECO:0000313" key="3">
    <source>
        <dbReference type="Proteomes" id="UP000650224"/>
    </source>
</evidence>
<dbReference type="Gene3D" id="3.50.50.60">
    <property type="entry name" value="FAD/NAD(P)-binding domain"/>
    <property type="match status" value="1"/>
</dbReference>
<dbReference type="PRINTS" id="PR00368">
    <property type="entry name" value="FADPNR"/>
</dbReference>
<dbReference type="Pfam" id="PF13738">
    <property type="entry name" value="Pyr_redox_3"/>
    <property type="match status" value="1"/>
</dbReference>
<dbReference type="GO" id="GO:0004497">
    <property type="term" value="F:monooxygenase activity"/>
    <property type="evidence" value="ECO:0007669"/>
    <property type="project" value="TreeGrafter"/>
</dbReference>
<dbReference type="Proteomes" id="UP000650224">
    <property type="component" value="Unassembled WGS sequence"/>
</dbReference>
<organism evidence="2 3">
    <name type="scientific">Corynebacterium gallinarum</name>
    <dbReference type="NCBI Taxonomy" id="2762214"/>
    <lineage>
        <taxon>Bacteria</taxon>
        <taxon>Bacillati</taxon>
        <taxon>Actinomycetota</taxon>
        <taxon>Actinomycetes</taxon>
        <taxon>Mycobacteriales</taxon>
        <taxon>Corynebacteriaceae</taxon>
        <taxon>Corynebacterium</taxon>
    </lineage>
</organism>
<evidence type="ECO:0000313" key="2">
    <source>
        <dbReference type="EMBL" id="MBD8030150.1"/>
    </source>
</evidence>
<dbReference type="InterPro" id="IPR036188">
    <property type="entry name" value="FAD/NAD-bd_sf"/>
</dbReference>
<dbReference type="RefSeq" id="WP_191733371.1">
    <property type="nucleotide sequence ID" value="NZ_JACSPR010000004.1"/>
</dbReference>
<keyword evidence="1" id="KW-0560">Oxidoreductase</keyword>
<name>A0A8I0HQZ5_9CORY</name>
<dbReference type="PANTHER" id="PTHR43539:SF78">
    <property type="entry name" value="FLAVIN-CONTAINING MONOOXYGENASE"/>
    <property type="match status" value="1"/>
</dbReference>
<dbReference type="SUPFAM" id="SSF51905">
    <property type="entry name" value="FAD/NAD(P)-binding domain"/>
    <property type="match status" value="1"/>
</dbReference>
<dbReference type="PANTHER" id="PTHR43539">
    <property type="entry name" value="FLAVIN-BINDING MONOOXYGENASE-LIKE PROTEIN (AFU_ORTHOLOGUE AFUA_4G09220)"/>
    <property type="match status" value="1"/>
</dbReference>
<evidence type="ECO:0000256" key="1">
    <source>
        <dbReference type="ARBA" id="ARBA00023002"/>
    </source>
</evidence>
<dbReference type="PRINTS" id="PR00469">
    <property type="entry name" value="PNDRDTASEII"/>
</dbReference>
<sequence length="387" mass="41868">MTTNYEAIIIGAGQAGLAAAHELARRGLEPGQDFQVLDSNDGPGGAWRHRWDSLTLGKAHGIADLPGLPMDHPDPTTPASQLVTQYYGAYEETFDLQVVRPVKVRSVSPTDPSDPASALLVEAEDGRTWQTRHVLNATGTWTNPYVPYIPGIDKFTGRQLHTVGYTRASDFEGQRVLVVGGGLSAVQFLLEMEGIADLTWATRRPPNFTEKKFDDGWGLAVERAVRERTHSGKAPASVVRTTGIPQWPDYMEGVERGLIVSRGMFDEITPTGVVFGEPTTSLAHGLGPSANNRLAVPASWDPYPAGTELEVDVIFWNTGFRPALRHLAPIKLRGDRGILMNDEVSPAADDRVLLVGYGSTASTVGATRAGRIAGRVAARRLGLMGRR</sequence>
<dbReference type="InterPro" id="IPR050982">
    <property type="entry name" value="Auxin_biosynth/cation_transpt"/>
</dbReference>
<proteinExistence type="predicted"/>
<reference evidence="2 3" key="1">
    <citation type="submission" date="2020-08" db="EMBL/GenBank/DDBJ databases">
        <title>A Genomic Blueprint of the Chicken Gut Microbiome.</title>
        <authorList>
            <person name="Gilroy R."/>
            <person name="Ravi A."/>
            <person name="Getino M."/>
            <person name="Pursley I."/>
            <person name="Horton D.L."/>
            <person name="Alikhan N.-F."/>
            <person name="Baker D."/>
            <person name="Gharbi K."/>
            <person name="Hall N."/>
            <person name="Watson M."/>
            <person name="Adriaenssens E.M."/>
            <person name="Foster-Nyarko E."/>
            <person name="Jarju S."/>
            <person name="Secka A."/>
            <person name="Antonio M."/>
            <person name="Oren A."/>
            <person name="Chaudhuri R."/>
            <person name="La Ragione R.M."/>
            <person name="Hildebrand F."/>
            <person name="Pallen M.J."/>
        </authorList>
    </citation>
    <scope>NUCLEOTIDE SEQUENCE [LARGE SCALE GENOMIC DNA]</scope>
    <source>
        <strain evidence="2 3">Sa1YVA5</strain>
    </source>
</reference>
<protein>
    <submittedName>
        <fullName evidence="2">NAD(P)/FAD-dependent oxidoreductase</fullName>
    </submittedName>
</protein>
<keyword evidence="3" id="KW-1185">Reference proteome</keyword>
<dbReference type="GO" id="GO:0050660">
    <property type="term" value="F:flavin adenine dinucleotide binding"/>
    <property type="evidence" value="ECO:0007669"/>
    <property type="project" value="TreeGrafter"/>
</dbReference>
<dbReference type="AlphaFoldDB" id="A0A8I0HQZ5"/>
<dbReference type="EMBL" id="JACSPR010000004">
    <property type="protein sequence ID" value="MBD8030150.1"/>
    <property type="molecule type" value="Genomic_DNA"/>
</dbReference>
<comment type="caution">
    <text evidence="2">The sequence shown here is derived from an EMBL/GenBank/DDBJ whole genome shotgun (WGS) entry which is preliminary data.</text>
</comment>
<gene>
    <name evidence="2" type="ORF">H9627_07420</name>
</gene>